<dbReference type="EMBL" id="BAABWN010000005">
    <property type="protein sequence ID" value="GAA6168039.1"/>
    <property type="molecule type" value="Genomic_DNA"/>
</dbReference>
<dbReference type="Gene3D" id="3.40.50.620">
    <property type="entry name" value="HUPs"/>
    <property type="match status" value="1"/>
</dbReference>
<dbReference type="PROSITE" id="PS51645">
    <property type="entry name" value="PHR_CRY_ALPHA_BETA"/>
    <property type="match status" value="1"/>
</dbReference>
<name>A0ABQ0A8R1_9GAMM</name>
<dbReference type="PROSITE" id="PS00691">
    <property type="entry name" value="DNA_PHOTOLYASES_1_2"/>
    <property type="match status" value="1"/>
</dbReference>
<proteinExistence type="inferred from homology"/>
<dbReference type="InterPro" id="IPR014729">
    <property type="entry name" value="Rossmann-like_a/b/a_fold"/>
</dbReference>
<evidence type="ECO:0000256" key="6">
    <source>
        <dbReference type="ARBA" id="ARBA00022991"/>
    </source>
</evidence>
<evidence type="ECO:0000313" key="9">
    <source>
        <dbReference type="EMBL" id="GAA6168039.1"/>
    </source>
</evidence>
<dbReference type="Proteomes" id="UP001465153">
    <property type="component" value="Unassembled WGS sequence"/>
</dbReference>
<comment type="similarity">
    <text evidence="3">Belongs to the DNA photolyase class-1 family.</text>
</comment>
<dbReference type="InterPro" id="IPR018394">
    <property type="entry name" value="DNA_photolyase_1_CS_C"/>
</dbReference>
<dbReference type="PANTHER" id="PTHR11455">
    <property type="entry name" value="CRYPTOCHROME"/>
    <property type="match status" value="1"/>
</dbReference>
<dbReference type="InterPro" id="IPR005101">
    <property type="entry name" value="Cryptochr/Photolyase_FAD-bd"/>
</dbReference>
<dbReference type="Gene3D" id="1.25.40.80">
    <property type="match status" value="1"/>
</dbReference>
<dbReference type="InterPro" id="IPR006050">
    <property type="entry name" value="DNA_photolyase_N"/>
</dbReference>
<dbReference type="InterPro" id="IPR002081">
    <property type="entry name" value="Cryptochrome/DNA_photolyase_1"/>
</dbReference>
<sequence>MSHSPLHLIWFRNDLRLNDNPALFNAAKAGSVVGVFFICEKQWQEHNDSPAKLGLIADRLREFSKELKQKNIPLKIIAVDYFTEIPGKLTQFCKKHAIHDLWFNNEYPLNEKKRDDQTEQELKKISVTSHRFNGDVILPPGSVLNNSGSMFQVFTPFSNAWRLRANPEILTAFKPPRKQSELAIESDEIPQFGGEYRTDLWQVTTKSIHSRLHKFVERSEQSYKELRDFPAINATSTLSPYLTIGAVGIRECIQVLIETNSDEAFHRQWLTELIWREFYRHLIATNPRLSQGLCFKPVADNLQWQVNQSNFQRWCDGKTGFPIVDAGMRQLKQTGWMHNRVRMITAAFLTKLLRIDWRLGEAHFMQHLMDGDFASNNGGWQWSASVGADSVPYFRIFNPYRQAEKFDPQGNYVRKFVPELSSINDKKIHQPSTLSCETLGYPNPMIDYASERKKTLEIWSEFLNTAR</sequence>
<accession>A0ABQ0A8R1</accession>
<dbReference type="Pfam" id="PF00875">
    <property type="entry name" value="DNA_photolyase"/>
    <property type="match status" value="1"/>
</dbReference>
<dbReference type="PRINTS" id="PR00147">
    <property type="entry name" value="DNAPHOTLYASE"/>
</dbReference>
<evidence type="ECO:0000256" key="2">
    <source>
        <dbReference type="ARBA" id="ARBA00001974"/>
    </source>
</evidence>
<evidence type="ECO:0000256" key="4">
    <source>
        <dbReference type="ARBA" id="ARBA00022630"/>
    </source>
</evidence>
<dbReference type="InterPro" id="IPR036134">
    <property type="entry name" value="Crypto/Photolyase_FAD-like_sf"/>
</dbReference>
<evidence type="ECO:0000313" key="10">
    <source>
        <dbReference type="Proteomes" id="UP001465153"/>
    </source>
</evidence>
<gene>
    <name evidence="9" type="primary">phrB</name>
    <name evidence="9" type="ORF">NBRC116591_18500</name>
</gene>
<dbReference type="Pfam" id="PF03441">
    <property type="entry name" value="FAD_binding_7"/>
    <property type="match status" value="1"/>
</dbReference>
<protein>
    <submittedName>
        <fullName evidence="9">Deoxyribodipyrimidine photo-lyase</fullName>
    </submittedName>
</protein>
<reference evidence="9 10" key="1">
    <citation type="submission" date="2024-04" db="EMBL/GenBank/DDBJ databases">
        <title>Draft genome sequence of Sessilibacter corallicola NBRC 116591.</title>
        <authorList>
            <person name="Miyakawa T."/>
            <person name="Kusuya Y."/>
            <person name="Miura T."/>
        </authorList>
    </citation>
    <scope>NUCLEOTIDE SEQUENCE [LARGE SCALE GENOMIC DNA]</scope>
    <source>
        <strain evidence="9 10">KU-00831-HH</strain>
    </source>
</reference>
<comment type="similarity">
    <text evidence="7">Belongs to the DNA photolyase family.</text>
</comment>
<dbReference type="PANTHER" id="PTHR11455:SF9">
    <property type="entry name" value="CRYPTOCHROME CIRCADIAN CLOCK 5 ISOFORM X1"/>
    <property type="match status" value="1"/>
</dbReference>
<dbReference type="PROSITE" id="PS00394">
    <property type="entry name" value="DNA_PHOTOLYASES_1_1"/>
    <property type="match status" value="1"/>
</dbReference>
<keyword evidence="6 7" id="KW-0157">Chromophore</keyword>
<keyword evidence="10" id="KW-1185">Reference proteome</keyword>
<keyword evidence="5 7" id="KW-0274">FAD</keyword>
<dbReference type="RefSeq" id="WP_353302701.1">
    <property type="nucleotide sequence ID" value="NZ_BAABWN010000005.1"/>
</dbReference>
<keyword evidence="4 7" id="KW-0285">Flavoprotein</keyword>
<evidence type="ECO:0000259" key="8">
    <source>
        <dbReference type="PROSITE" id="PS51645"/>
    </source>
</evidence>
<comment type="cofactor">
    <cofactor evidence="1">
        <name>(6R)-5,10-methylene-5,6,7,8-tetrahydrofolate</name>
        <dbReference type="ChEBI" id="CHEBI:15636"/>
    </cofactor>
</comment>
<evidence type="ECO:0000256" key="5">
    <source>
        <dbReference type="ARBA" id="ARBA00022827"/>
    </source>
</evidence>
<evidence type="ECO:0000256" key="3">
    <source>
        <dbReference type="ARBA" id="ARBA00005862"/>
    </source>
</evidence>
<dbReference type="InterPro" id="IPR036155">
    <property type="entry name" value="Crypto/Photolyase_N_sf"/>
</dbReference>
<dbReference type="Gene3D" id="1.10.579.10">
    <property type="entry name" value="DNA Cyclobutane Dipyrimidine Photolyase, subunit A, domain 3"/>
    <property type="match status" value="1"/>
</dbReference>
<evidence type="ECO:0000256" key="7">
    <source>
        <dbReference type="RuleBase" id="RU004182"/>
    </source>
</evidence>
<comment type="caution">
    <text evidence="9">The sequence shown here is derived from an EMBL/GenBank/DDBJ whole genome shotgun (WGS) entry which is preliminary data.</text>
</comment>
<organism evidence="9 10">
    <name type="scientific">Sessilibacter corallicola</name>
    <dbReference type="NCBI Taxonomy" id="2904075"/>
    <lineage>
        <taxon>Bacteria</taxon>
        <taxon>Pseudomonadati</taxon>
        <taxon>Pseudomonadota</taxon>
        <taxon>Gammaproteobacteria</taxon>
        <taxon>Cellvibrionales</taxon>
        <taxon>Cellvibrionaceae</taxon>
        <taxon>Sessilibacter</taxon>
    </lineage>
</organism>
<dbReference type="SUPFAM" id="SSF52425">
    <property type="entry name" value="Cryptochrome/photolyase, N-terminal domain"/>
    <property type="match status" value="1"/>
</dbReference>
<feature type="domain" description="Photolyase/cryptochrome alpha/beta" evidence="8">
    <location>
        <begin position="5"/>
        <end position="137"/>
    </location>
</feature>
<evidence type="ECO:0000256" key="1">
    <source>
        <dbReference type="ARBA" id="ARBA00001932"/>
    </source>
</evidence>
<comment type="cofactor">
    <cofactor evidence="2">
        <name>FAD</name>
        <dbReference type="ChEBI" id="CHEBI:57692"/>
    </cofactor>
</comment>
<dbReference type="SUPFAM" id="SSF48173">
    <property type="entry name" value="Cryptochrome/photolyase FAD-binding domain"/>
    <property type="match status" value="1"/>
</dbReference>